<organism evidence="5 6">
    <name type="scientific">Tegillarca granosa</name>
    <name type="common">Malaysian cockle</name>
    <name type="synonym">Anadara granosa</name>
    <dbReference type="NCBI Taxonomy" id="220873"/>
    <lineage>
        <taxon>Eukaryota</taxon>
        <taxon>Metazoa</taxon>
        <taxon>Spiralia</taxon>
        <taxon>Lophotrochozoa</taxon>
        <taxon>Mollusca</taxon>
        <taxon>Bivalvia</taxon>
        <taxon>Autobranchia</taxon>
        <taxon>Pteriomorphia</taxon>
        <taxon>Arcoida</taxon>
        <taxon>Arcoidea</taxon>
        <taxon>Arcidae</taxon>
        <taxon>Tegillarca</taxon>
    </lineage>
</organism>
<dbReference type="PANTHER" id="PTHR47526:SF3">
    <property type="entry name" value="PHD-TYPE DOMAIN-CONTAINING PROTEIN"/>
    <property type="match status" value="1"/>
</dbReference>
<comment type="caution">
    <text evidence="5">The sequence shown here is derived from an EMBL/GenBank/DDBJ whole genome shotgun (WGS) entry which is preliminary data.</text>
</comment>
<dbReference type="Proteomes" id="UP001217089">
    <property type="component" value="Unassembled WGS sequence"/>
</dbReference>
<keyword evidence="1" id="KW-0540">Nuclease</keyword>
<protein>
    <submittedName>
        <fullName evidence="5">Uncharacterized protein</fullName>
    </submittedName>
</protein>
<evidence type="ECO:0000313" key="6">
    <source>
        <dbReference type="Proteomes" id="UP001217089"/>
    </source>
</evidence>
<evidence type="ECO:0000256" key="3">
    <source>
        <dbReference type="ARBA" id="ARBA00022801"/>
    </source>
</evidence>
<reference evidence="5 6" key="1">
    <citation type="submission" date="2022-12" db="EMBL/GenBank/DDBJ databases">
        <title>Chromosome-level genome of Tegillarca granosa.</title>
        <authorList>
            <person name="Kim J."/>
        </authorList>
    </citation>
    <scope>NUCLEOTIDE SEQUENCE [LARGE SCALE GENOMIC DNA]</scope>
    <source>
        <strain evidence="5">Teg-2019</strain>
        <tissue evidence="5">Adductor muscle</tissue>
    </source>
</reference>
<keyword evidence="2" id="KW-0255">Endonuclease</keyword>
<evidence type="ECO:0000313" key="5">
    <source>
        <dbReference type="EMBL" id="KAJ8309676.1"/>
    </source>
</evidence>
<dbReference type="PANTHER" id="PTHR47526">
    <property type="entry name" value="ATP-DEPENDENT DNA HELICASE"/>
    <property type="match status" value="1"/>
</dbReference>
<keyword evidence="3" id="KW-0378">Hydrolase</keyword>
<proteinExistence type="predicted"/>
<gene>
    <name evidence="5" type="ORF">KUTeg_011541</name>
</gene>
<keyword evidence="6" id="KW-1185">Reference proteome</keyword>
<dbReference type="InterPro" id="IPR034720">
    <property type="entry name" value="Viral_alk_exo"/>
</dbReference>
<evidence type="ECO:0000256" key="4">
    <source>
        <dbReference type="ARBA" id="ARBA00022839"/>
    </source>
</evidence>
<evidence type="ECO:0000256" key="1">
    <source>
        <dbReference type="ARBA" id="ARBA00022722"/>
    </source>
</evidence>
<name>A0ABQ9EZD5_TEGGR</name>
<sequence length="266" mass="31038">MDAVNINKMQRPELRPRGITVGDYRLEQLRELAEKAAQMDLPVIEPNDLNISMEKRSTIRIDDVTVQHPVVYDQSLGNWTDDLNEIPIITAVDIFAHLMSNAGWEKKRVNQYKEERGYKLFRNRHIYGVQRHRLEHQHLYVRGLCIRETSQTEKPYLVWCLLSSYVYNLVKDYETQIIEVLDTDCHLTPEPCIVPDLALLYKTSHNNLSYLDFVKSSLGNEECTVITNQTEGQSENMLWYRYRMGRVTASSPYSVVKYSGTDPNNY</sequence>
<dbReference type="EMBL" id="JARBDR010000640">
    <property type="protein sequence ID" value="KAJ8309676.1"/>
    <property type="molecule type" value="Genomic_DNA"/>
</dbReference>
<keyword evidence="4" id="KW-0269">Exonuclease</keyword>
<accession>A0ABQ9EZD5</accession>
<dbReference type="Pfam" id="PF01771">
    <property type="entry name" value="Viral_alk_exo"/>
    <property type="match status" value="1"/>
</dbReference>
<evidence type="ECO:0000256" key="2">
    <source>
        <dbReference type="ARBA" id="ARBA00022759"/>
    </source>
</evidence>